<feature type="domain" description="Aerotolerance regulator N-terminal" evidence="2">
    <location>
        <begin position="1"/>
        <end position="76"/>
    </location>
</feature>
<keyword evidence="1" id="KW-1133">Transmembrane helix</keyword>
<dbReference type="PANTHER" id="PTHR37464">
    <property type="entry name" value="BLL2463 PROTEIN"/>
    <property type="match status" value="1"/>
</dbReference>
<sequence length="432" mass="48951">MIFLNPAYLWALLGFAVPVAIHLWSRKEGRTIKIGSTKLLRESDPKQSSSLHLNELWLLFLRMLVLTVLVLILAEPQLKQKVDPVPVTYLVEPSLLSYEQVTSVLDTPNPNASVRLLEPGFAEYEKGYLSEDPLIPNYWQLSKEMEELETDSIVVFTNAFAAGFKGKRPELNRNINWIVLDPGEPMKEPVLAQRVGDEVKLISVISDNQLLKFEKEQLPVNSDQFSINEQGDSIIVSSEGREVRLALKPQDSLSVLLVHDENSQDELRYLQAAYNALGNYLEIPIEVESVTEGNISMDPENYNTVVWLSSEPAIETSAPLLIYKPDSLVTTLIEKGNFSNEYFLTRPLNSENIVEGNLAEELFALLNQDHLPESGLEEYDRRVISPEEFQPMYTAGVPNKRTEEGTGINAYLWLLLLLLLVAERTLSYYRKQ</sequence>
<dbReference type="EMBL" id="CP040812">
    <property type="protein sequence ID" value="QCY68516.1"/>
    <property type="molecule type" value="Genomic_DNA"/>
</dbReference>
<keyword evidence="4" id="KW-1185">Reference proteome</keyword>
<dbReference type="RefSeq" id="WP_139065093.1">
    <property type="nucleotide sequence ID" value="NZ_CP040812.1"/>
</dbReference>
<dbReference type="NCBIfam" id="TIGR02226">
    <property type="entry name" value="two_anch"/>
    <property type="match status" value="1"/>
</dbReference>
<keyword evidence="1" id="KW-0472">Membrane</keyword>
<feature type="transmembrane region" description="Helical" evidence="1">
    <location>
        <begin position="6"/>
        <end position="24"/>
    </location>
</feature>
<dbReference type="KEGG" id="afla:FHG64_03430"/>
<evidence type="ECO:0000259" key="2">
    <source>
        <dbReference type="Pfam" id="PF07584"/>
    </source>
</evidence>
<name>A0A5B7WZB5_9FLAO</name>
<dbReference type="InterPro" id="IPR011933">
    <property type="entry name" value="Double_TM_dom"/>
</dbReference>
<keyword evidence="1" id="KW-0812">Transmembrane</keyword>
<proteinExistence type="predicted"/>
<dbReference type="InterPro" id="IPR024163">
    <property type="entry name" value="Aerotolerance_reg_N"/>
</dbReference>
<dbReference type="PANTHER" id="PTHR37464:SF1">
    <property type="entry name" value="BLL2463 PROTEIN"/>
    <property type="match status" value="1"/>
</dbReference>
<accession>A0A5B7WZB5</accession>
<organism evidence="3 4">
    <name type="scientific">Antarcticibacterium flavum</name>
    <dbReference type="NCBI Taxonomy" id="2058175"/>
    <lineage>
        <taxon>Bacteria</taxon>
        <taxon>Pseudomonadati</taxon>
        <taxon>Bacteroidota</taxon>
        <taxon>Flavobacteriia</taxon>
        <taxon>Flavobacteriales</taxon>
        <taxon>Flavobacteriaceae</taxon>
        <taxon>Antarcticibacterium</taxon>
    </lineage>
</organism>
<dbReference type="AlphaFoldDB" id="A0A5B7WZB5"/>
<dbReference type="Proteomes" id="UP000309016">
    <property type="component" value="Chromosome"/>
</dbReference>
<evidence type="ECO:0000313" key="4">
    <source>
        <dbReference type="Proteomes" id="UP000309016"/>
    </source>
</evidence>
<evidence type="ECO:0000256" key="1">
    <source>
        <dbReference type="SAM" id="Phobius"/>
    </source>
</evidence>
<gene>
    <name evidence="3" type="ORF">FHG64_03430</name>
</gene>
<dbReference type="Pfam" id="PF07584">
    <property type="entry name" value="BatA"/>
    <property type="match status" value="1"/>
</dbReference>
<reference evidence="3 4" key="1">
    <citation type="submission" date="2019-06" db="EMBL/GenBank/DDBJ databases">
        <title>Complete genome sequence of Antarcticibacterium flavum KCTC 52984T from an Antarctic marine sediment.</title>
        <authorList>
            <person name="Lee Y.M."/>
            <person name="Shin S.C."/>
        </authorList>
    </citation>
    <scope>NUCLEOTIDE SEQUENCE [LARGE SCALE GENOMIC DNA]</scope>
    <source>
        <strain evidence="3 4">KCTC 52984</strain>
    </source>
</reference>
<protein>
    <recommendedName>
        <fullName evidence="2">Aerotolerance regulator N-terminal domain-containing protein</fullName>
    </recommendedName>
</protein>
<dbReference type="OrthoDB" id="890881at2"/>
<evidence type="ECO:0000313" key="3">
    <source>
        <dbReference type="EMBL" id="QCY68516.1"/>
    </source>
</evidence>